<dbReference type="Gene3D" id="1.10.150.120">
    <property type="entry name" value="[2Fe-2S]-binding domain"/>
    <property type="match status" value="1"/>
</dbReference>
<keyword evidence="7 18" id="KW-0001">2Fe-2S</keyword>
<dbReference type="InterPro" id="IPR002346">
    <property type="entry name" value="Mopterin_DH_FAD-bd"/>
</dbReference>
<comment type="cofactor">
    <cofactor evidence="18">
        <name>[2Fe-2S] cluster</name>
        <dbReference type="ChEBI" id="CHEBI:190135"/>
    </cofactor>
    <text evidence="18">Binds 2 [2Fe-2S] clusters.</text>
</comment>
<dbReference type="InterPro" id="IPR006058">
    <property type="entry name" value="2Fe2S_fd_BS"/>
</dbReference>
<feature type="binding site" evidence="18">
    <location>
        <position position="982"/>
    </location>
    <ligand>
        <name>Mo-molybdopterin</name>
        <dbReference type="ChEBI" id="CHEBI:71302"/>
    </ligand>
    <ligandPart>
        <name>Mo</name>
        <dbReference type="ChEBI" id="CHEBI:28685"/>
    </ligandPart>
</feature>
<dbReference type="SUPFAM" id="SSF47741">
    <property type="entry name" value="CO dehydrogenase ISP C-domain like"/>
    <property type="match status" value="1"/>
</dbReference>
<dbReference type="PIRSF" id="PIRSF000127">
    <property type="entry name" value="Xanthine_DH"/>
    <property type="match status" value="1"/>
</dbReference>
<feature type="binding site" evidence="17">
    <location>
        <position position="421"/>
    </location>
    <ligand>
        <name>FAD</name>
        <dbReference type="ChEBI" id="CHEBI:57692"/>
    </ligand>
</feature>
<evidence type="ECO:0000313" key="21">
    <source>
        <dbReference type="EMBL" id="CAH1403041.1"/>
    </source>
</evidence>
<dbReference type="Gene3D" id="3.10.20.30">
    <property type="match status" value="1"/>
</dbReference>
<feature type="binding site" evidence="18">
    <location>
        <position position="828"/>
    </location>
    <ligand>
        <name>Mo-molybdopterin</name>
        <dbReference type="ChEBI" id="CHEBI:71302"/>
    </ligand>
    <ligandPart>
        <name>Mo</name>
        <dbReference type="ChEBI" id="CHEBI:28685"/>
    </ligandPart>
</feature>
<comment type="subunit">
    <text evidence="4">Homodimer.</text>
</comment>
<dbReference type="EMBL" id="OV725081">
    <property type="protein sequence ID" value="CAH1403041.1"/>
    <property type="molecule type" value="Genomic_DNA"/>
</dbReference>
<feature type="active site" description="Proton acceptor" evidence="16">
    <location>
        <position position="1156"/>
    </location>
</feature>
<keyword evidence="14" id="KW-0576">Peroxisome</keyword>
<dbReference type="InterPro" id="IPR036318">
    <property type="entry name" value="FAD-bd_PCMH-like_sf"/>
</dbReference>
<dbReference type="PROSITE" id="PS00197">
    <property type="entry name" value="2FE2S_FER_1"/>
    <property type="match status" value="1"/>
</dbReference>
<dbReference type="InterPro" id="IPR046867">
    <property type="entry name" value="AldOxase/xan_DH_MoCoBD2"/>
</dbReference>
<evidence type="ECO:0000256" key="1">
    <source>
        <dbReference type="ARBA" id="ARBA00001974"/>
    </source>
</evidence>
<sequence length="1211" mass="133917">MDWLHEGDSNVTFTINGTVYHAGSDVGADTSLNTYIREYAHLKGTKYMCQEGGCGSCVVNMTATDPSTGHSRSFAVNSCLVPILACHGMSITTIEGIGNKKIGYHKVQKALFTFNGTQCGFCSPGQVMNMYSLLTSNPQIKMAEVENSFGGNICRCTGYRPILDAFKSLASDATNDLKHKLADIEDLVEKCTIDCKKECKECPKKEEVDSDYSDLFLETSMAPKNLWVSLKNGVIWYRVSDVFQVFQLFDLIGDSTYMLVAGNTAQGVYRPTALPNVYIDINDIRQLKTATVTNDHVILGGNITLSDMIALFNRLSSQNPLFYGYTKNLATHIDLVANVPVRNVGTLAGNLMIKHQHREFPSDIFLIMETSGARITIRDETGIEITMSLIEFLDTDMHKKLIINVILPALSSNHYYFRSFKTHAYHTEAILAGKSLLNSAVLNTAKFCLANEIQPEEESAEEASATYRKKLAIALFYKFILGVNGTHAAKEYRSGGPNLIRPLSSGKQEYPTTSSEPPVHLPKLKYEGLIQCSGEAEYVDDMPELPGQLYGALVITDRARAKIISVDASLATVSIISENVKYAGQPLGIIVAKTQHLANKAARFVRVHYSAVVKPLLTIKEVLESGDSSRVQLRGHVDPVAKKGNITHKIIGEFEMGSQYHYTLELQTCVCIPKEEGLDLYPSSQWMHNVQAAVAKSLGIQMNSINVKVKRVGGAYGAKITNSTLVACACSLAAHKLQKPVRTVVDLQTNTRSLGKRCMFLLKYEVGVDDNGQIQYLNADLYEDMGCTFSDNVLIFTTDGIKNCYDFSSWTLNFYLVKTDIPSTTWTRAPGTLEGMAAIEHIMEHIATVCKKDPLSVRRINFAESSSAMINETLQEVLVSSDYEKRLSAVNQYNMSNRWRKRGISVMPMKFDVIFYPVFHSAVSIFADDGTVAISSGGIEIGQGINTKVVQVCAYALGIDMNMIKIKPCYNVISPNDKPTAASIGTDTITYATLKCCEELNRRLKPIRDKLVNPSWMDIIKRANLVGVDLHASYMYNMQDPVPKPYSVYGATALEVEVDILTGQYQIVRADIVEDAGESLNPLMDLGQIEGAFIMGLGYLSSERIVYDDRDGALLTTRTWNYWPPGPKDIPIDFRVTIKKNATNPLGTLRSKATGEPPLCMSLTLINALRQAVKSARKNAGLKDEWFDFNPPCTFEKTFLTAGTSSKQYTL</sequence>
<dbReference type="FunFam" id="3.30.465.10:FF:000013">
    <property type="entry name" value="Aldehyde oxidase"/>
    <property type="match status" value="1"/>
</dbReference>
<dbReference type="Pfam" id="PF02738">
    <property type="entry name" value="MoCoBD_1"/>
    <property type="match status" value="1"/>
</dbReference>
<dbReference type="OrthoDB" id="6594808at2759"/>
<feature type="domain" description="2Fe-2S ferredoxin-type" evidence="19">
    <location>
        <begin position="9"/>
        <end position="97"/>
    </location>
</feature>
<reference evidence="21" key="1">
    <citation type="submission" date="2022-01" db="EMBL/GenBank/DDBJ databases">
        <authorList>
            <person name="King R."/>
        </authorList>
    </citation>
    <scope>NUCLEOTIDE SEQUENCE</scope>
</reference>
<evidence type="ECO:0000256" key="4">
    <source>
        <dbReference type="ARBA" id="ARBA00011738"/>
    </source>
</evidence>
<evidence type="ECO:0000256" key="6">
    <source>
        <dbReference type="ARBA" id="ARBA00022630"/>
    </source>
</evidence>
<proteinExistence type="inferred from homology"/>
<dbReference type="Gene3D" id="3.90.1170.50">
    <property type="entry name" value="Aldehyde oxidase/xanthine dehydrogenase, a/b hammerhead"/>
    <property type="match status" value="2"/>
</dbReference>
<dbReference type="InterPro" id="IPR036683">
    <property type="entry name" value="CO_DH_flav_C_dom_sf"/>
</dbReference>
<keyword evidence="10" id="KW-0560">Oxidoreductase</keyword>
<dbReference type="InterPro" id="IPR002888">
    <property type="entry name" value="2Fe-2S-bd"/>
</dbReference>
<evidence type="ECO:0000256" key="2">
    <source>
        <dbReference type="ARBA" id="ARBA00004275"/>
    </source>
</evidence>
<dbReference type="Pfam" id="PF03450">
    <property type="entry name" value="CO_deh_flav_C"/>
    <property type="match status" value="1"/>
</dbReference>
<protein>
    <submittedName>
        <fullName evidence="21">Uncharacterized protein</fullName>
    </submittedName>
</protein>
<feature type="binding site" evidence="18">
    <location>
        <position position="119"/>
    </location>
    <ligand>
        <name>[2Fe-2S] cluster</name>
        <dbReference type="ChEBI" id="CHEBI:190135"/>
        <label>2</label>
    </ligand>
</feature>
<evidence type="ECO:0000259" key="20">
    <source>
        <dbReference type="PROSITE" id="PS51387"/>
    </source>
</evidence>
<dbReference type="PROSITE" id="PS51387">
    <property type="entry name" value="FAD_PCMH"/>
    <property type="match status" value="1"/>
</dbReference>
<dbReference type="SMART" id="SM01008">
    <property type="entry name" value="Ald_Xan_dh_C"/>
    <property type="match status" value="1"/>
</dbReference>
<name>A0A9P0HKB9_NEZVI</name>
<dbReference type="SUPFAM" id="SSF54665">
    <property type="entry name" value="CO dehydrogenase molybdoprotein N-domain-like"/>
    <property type="match status" value="1"/>
</dbReference>
<dbReference type="InterPro" id="IPR012675">
    <property type="entry name" value="Beta-grasp_dom_sf"/>
</dbReference>
<dbReference type="InterPro" id="IPR008274">
    <property type="entry name" value="AldOxase/xan_DH_MoCoBD1"/>
</dbReference>
<feature type="binding site" evidence="18">
    <location>
        <position position="79"/>
    </location>
    <ligand>
        <name>[2Fe-2S] cluster</name>
        <dbReference type="ChEBI" id="CHEBI:190135"/>
        <label>1</label>
    </ligand>
</feature>
<dbReference type="Gene3D" id="3.30.365.10">
    <property type="entry name" value="Aldehyde oxidase/xanthine dehydrogenase, molybdopterin binding domain"/>
    <property type="match status" value="4"/>
</dbReference>
<dbReference type="GO" id="GO:0051537">
    <property type="term" value="F:2 iron, 2 sulfur cluster binding"/>
    <property type="evidence" value="ECO:0007669"/>
    <property type="project" value="UniProtKB-KW"/>
</dbReference>
<dbReference type="Proteomes" id="UP001152798">
    <property type="component" value="Chromosome 5"/>
</dbReference>
<dbReference type="InterPro" id="IPR036856">
    <property type="entry name" value="Ald_Oxase/Xan_DH_a/b_sf"/>
</dbReference>
<dbReference type="InterPro" id="IPR037165">
    <property type="entry name" value="AldOxase/xan_DH_Mopterin-bd_sf"/>
</dbReference>
<dbReference type="InterPro" id="IPR036010">
    <property type="entry name" value="2Fe-2S_ferredoxin-like_sf"/>
</dbReference>
<evidence type="ECO:0000256" key="8">
    <source>
        <dbReference type="ARBA" id="ARBA00022723"/>
    </source>
</evidence>
<dbReference type="SUPFAM" id="SSF56176">
    <property type="entry name" value="FAD-binding/transporter-associated domain-like"/>
    <property type="match status" value="1"/>
</dbReference>
<dbReference type="FunFam" id="3.10.20.30:FF:000012">
    <property type="entry name" value="Xanthine dehydrogenase/oxidase"/>
    <property type="match status" value="1"/>
</dbReference>
<dbReference type="AlphaFoldDB" id="A0A9P0HKB9"/>
<dbReference type="PANTHER" id="PTHR11908">
    <property type="entry name" value="XANTHINE DEHYDROGENASE"/>
    <property type="match status" value="1"/>
</dbReference>
<feature type="binding site" evidence="18">
    <location>
        <position position="685"/>
    </location>
    <ligand>
        <name>Mo-molybdopterin</name>
        <dbReference type="ChEBI" id="CHEBI:71302"/>
    </ligand>
    <ligandPart>
        <name>Mo</name>
        <dbReference type="ChEBI" id="CHEBI:28685"/>
    </ligandPart>
</feature>
<evidence type="ECO:0000256" key="18">
    <source>
        <dbReference type="PIRSR" id="PIRSR000127-3"/>
    </source>
</evidence>
<dbReference type="InterPro" id="IPR016169">
    <property type="entry name" value="FAD-bd_PCMH_sub2"/>
</dbReference>
<dbReference type="SUPFAM" id="SSF56003">
    <property type="entry name" value="Molybdenum cofactor-binding domain"/>
    <property type="match status" value="1"/>
</dbReference>
<dbReference type="PROSITE" id="PS51085">
    <property type="entry name" value="2FE2S_FER_2"/>
    <property type="match status" value="1"/>
</dbReference>
<keyword evidence="22" id="KW-1185">Reference proteome</keyword>
<feature type="domain" description="FAD-binding PCMH-type" evidence="20">
    <location>
        <begin position="229"/>
        <end position="412"/>
    </location>
</feature>
<evidence type="ECO:0000256" key="9">
    <source>
        <dbReference type="ARBA" id="ARBA00022827"/>
    </source>
</evidence>
<feature type="binding site" evidence="18">
    <location>
        <position position="54"/>
    </location>
    <ligand>
        <name>[2Fe-2S] cluster</name>
        <dbReference type="ChEBI" id="CHEBI:190135"/>
        <label>1</label>
    </ligand>
</feature>
<dbReference type="Pfam" id="PF20256">
    <property type="entry name" value="MoCoBD_2"/>
    <property type="match status" value="1"/>
</dbReference>
<evidence type="ECO:0000256" key="12">
    <source>
        <dbReference type="ARBA" id="ARBA00023014"/>
    </source>
</evidence>
<dbReference type="InterPro" id="IPR036884">
    <property type="entry name" value="2Fe-2S-bd_dom_sf"/>
</dbReference>
<dbReference type="SUPFAM" id="SSF54292">
    <property type="entry name" value="2Fe-2S ferredoxin-like"/>
    <property type="match status" value="1"/>
</dbReference>
<dbReference type="Gene3D" id="3.30.465.10">
    <property type="match status" value="1"/>
</dbReference>
<keyword evidence="6" id="KW-0285">Flavoprotein</keyword>
<evidence type="ECO:0000256" key="17">
    <source>
        <dbReference type="PIRSR" id="PIRSR000127-2"/>
    </source>
</evidence>
<feature type="binding site" evidence="18">
    <location>
        <position position="122"/>
    </location>
    <ligand>
        <name>[2Fe-2S] cluster</name>
        <dbReference type="ChEBI" id="CHEBI:190135"/>
        <label>2</label>
    </ligand>
</feature>
<dbReference type="Gene3D" id="3.30.390.50">
    <property type="entry name" value="CO dehydrogenase flavoprotein, C-terminal domain"/>
    <property type="match status" value="1"/>
</dbReference>
<dbReference type="SUPFAM" id="SSF55447">
    <property type="entry name" value="CO dehydrogenase flavoprotein C-terminal domain-like"/>
    <property type="match status" value="1"/>
</dbReference>
<dbReference type="GO" id="GO:0005506">
    <property type="term" value="F:iron ion binding"/>
    <property type="evidence" value="ECO:0007669"/>
    <property type="project" value="InterPro"/>
</dbReference>
<dbReference type="FunFam" id="3.30.365.10:FF:000001">
    <property type="entry name" value="Xanthine dehydrogenase oxidase"/>
    <property type="match status" value="1"/>
</dbReference>
<dbReference type="InterPro" id="IPR001041">
    <property type="entry name" value="2Fe-2S_ferredoxin-type"/>
</dbReference>
<accession>A0A9P0HKB9</accession>
<keyword evidence="11 18" id="KW-0408">Iron</keyword>
<comment type="cofactor">
    <cofactor evidence="18">
        <name>Mo-molybdopterin</name>
        <dbReference type="ChEBI" id="CHEBI:71302"/>
    </cofactor>
    <text evidence="18">Binds 1 Mo-molybdopterin (Mo-MPT) cofactor per subunit.</text>
</comment>
<dbReference type="Pfam" id="PF01799">
    <property type="entry name" value="Fer2_2"/>
    <property type="match status" value="1"/>
</dbReference>
<keyword evidence="5 18" id="KW-0500">Molybdenum</keyword>
<dbReference type="Pfam" id="PF00111">
    <property type="entry name" value="Fer2"/>
    <property type="match status" value="1"/>
</dbReference>
<evidence type="ECO:0000256" key="3">
    <source>
        <dbReference type="ARBA" id="ARBA00006849"/>
    </source>
</evidence>
<dbReference type="InterPro" id="IPR005107">
    <property type="entry name" value="CO_DH_flav_C"/>
</dbReference>
<evidence type="ECO:0000256" key="7">
    <source>
        <dbReference type="ARBA" id="ARBA00022714"/>
    </source>
</evidence>
<keyword evidence="12 18" id="KW-0411">Iron-sulfur</keyword>
<dbReference type="GO" id="GO:0016491">
    <property type="term" value="F:oxidoreductase activity"/>
    <property type="evidence" value="ECO:0007669"/>
    <property type="project" value="UniProtKB-KW"/>
</dbReference>
<dbReference type="GO" id="GO:0005777">
    <property type="term" value="C:peroxisome"/>
    <property type="evidence" value="ECO:0007669"/>
    <property type="project" value="UniProtKB-SubCell"/>
</dbReference>
<dbReference type="InterPro" id="IPR016208">
    <property type="entry name" value="Ald_Oxase/xanthine_DH-like"/>
</dbReference>
<keyword evidence="13" id="KW-0520">NAD</keyword>
<evidence type="ECO:0000256" key="16">
    <source>
        <dbReference type="PIRSR" id="PIRSR000127-1"/>
    </source>
</evidence>
<keyword evidence="9 17" id="KW-0274">FAD</keyword>
<dbReference type="InterPro" id="IPR000674">
    <property type="entry name" value="Ald_Oxase/Xan_DH_a/b"/>
</dbReference>
<comment type="subcellular location">
    <subcellularLocation>
        <location evidence="2">Peroxisome</location>
    </subcellularLocation>
</comment>
<dbReference type="CDD" id="cd00207">
    <property type="entry name" value="fer2"/>
    <property type="match status" value="1"/>
</dbReference>
<evidence type="ECO:0000256" key="10">
    <source>
        <dbReference type="ARBA" id="ARBA00023002"/>
    </source>
</evidence>
<evidence type="ECO:0000256" key="13">
    <source>
        <dbReference type="ARBA" id="ARBA00023027"/>
    </source>
</evidence>
<evidence type="ECO:0000313" key="22">
    <source>
        <dbReference type="Proteomes" id="UP001152798"/>
    </source>
</evidence>
<feature type="binding site" evidence="18">
    <location>
        <position position="156"/>
    </location>
    <ligand>
        <name>[2Fe-2S] cluster</name>
        <dbReference type="ChEBI" id="CHEBI:190135"/>
        <label>2</label>
    </ligand>
</feature>
<dbReference type="GO" id="GO:0071949">
    <property type="term" value="F:FAD binding"/>
    <property type="evidence" value="ECO:0007669"/>
    <property type="project" value="InterPro"/>
</dbReference>
<evidence type="ECO:0000256" key="11">
    <source>
        <dbReference type="ARBA" id="ARBA00023004"/>
    </source>
</evidence>
<feature type="binding site" evidence="18">
    <location>
        <position position="57"/>
    </location>
    <ligand>
        <name>[2Fe-2S] cluster</name>
        <dbReference type="ChEBI" id="CHEBI:190135"/>
        <label>1</label>
    </ligand>
</feature>
<comment type="cofactor">
    <cofactor evidence="15">
        <name>[2Fe-2S] cluster</name>
        <dbReference type="ChEBI" id="CHEBI:190135"/>
    </cofactor>
</comment>
<evidence type="ECO:0000256" key="14">
    <source>
        <dbReference type="ARBA" id="ARBA00023140"/>
    </source>
</evidence>
<keyword evidence="8 18" id="KW-0479">Metal-binding</keyword>
<dbReference type="InterPro" id="IPR016166">
    <property type="entry name" value="FAD-bd_PCMH"/>
</dbReference>
<dbReference type="Pfam" id="PF00941">
    <property type="entry name" value="FAD_binding_5"/>
    <property type="match status" value="1"/>
</dbReference>
<evidence type="ECO:0000259" key="19">
    <source>
        <dbReference type="PROSITE" id="PS51085"/>
    </source>
</evidence>
<feature type="binding site" evidence="18">
    <location>
        <position position="49"/>
    </location>
    <ligand>
        <name>[2Fe-2S] cluster</name>
        <dbReference type="ChEBI" id="CHEBI:190135"/>
        <label>1</label>
    </ligand>
</feature>
<evidence type="ECO:0000256" key="5">
    <source>
        <dbReference type="ARBA" id="ARBA00022505"/>
    </source>
</evidence>
<comment type="similarity">
    <text evidence="3">Belongs to the xanthine dehydrogenase family.</text>
</comment>
<gene>
    <name evidence="21" type="ORF">NEZAVI_LOCUS11715</name>
</gene>
<feature type="binding site" evidence="18">
    <location>
        <position position="154"/>
    </location>
    <ligand>
        <name>[2Fe-2S] cluster</name>
        <dbReference type="ChEBI" id="CHEBI:190135"/>
        <label>2</label>
    </ligand>
</feature>
<evidence type="ECO:0000256" key="15">
    <source>
        <dbReference type="ARBA" id="ARBA00034078"/>
    </source>
</evidence>
<comment type="cofactor">
    <cofactor evidence="1 17">
        <name>FAD</name>
        <dbReference type="ChEBI" id="CHEBI:57692"/>
    </cofactor>
</comment>
<organism evidence="21 22">
    <name type="scientific">Nezara viridula</name>
    <name type="common">Southern green stink bug</name>
    <name type="synonym">Cimex viridulus</name>
    <dbReference type="NCBI Taxonomy" id="85310"/>
    <lineage>
        <taxon>Eukaryota</taxon>
        <taxon>Metazoa</taxon>
        <taxon>Ecdysozoa</taxon>
        <taxon>Arthropoda</taxon>
        <taxon>Hexapoda</taxon>
        <taxon>Insecta</taxon>
        <taxon>Pterygota</taxon>
        <taxon>Neoptera</taxon>
        <taxon>Paraneoptera</taxon>
        <taxon>Hemiptera</taxon>
        <taxon>Heteroptera</taxon>
        <taxon>Panheteroptera</taxon>
        <taxon>Pentatomomorpha</taxon>
        <taxon>Pentatomoidea</taxon>
        <taxon>Pentatomidae</taxon>
        <taxon>Pentatominae</taxon>
        <taxon>Nezara</taxon>
    </lineage>
</organism>
<dbReference type="PANTHER" id="PTHR11908:SF132">
    <property type="entry name" value="ALDEHYDE OXIDASE 1-RELATED"/>
    <property type="match status" value="1"/>
</dbReference>